<dbReference type="Proteomes" id="UP001268256">
    <property type="component" value="Unassembled WGS sequence"/>
</dbReference>
<dbReference type="InterPro" id="IPR000719">
    <property type="entry name" value="Prot_kinase_dom"/>
</dbReference>
<evidence type="ECO:0000256" key="6">
    <source>
        <dbReference type="ARBA" id="ARBA00022840"/>
    </source>
</evidence>
<feature type="domain" description="FHA" evidence="10">
    <location>
        <begin position="26"/>
        <end position="74"/>
    </location>
</feature>
<dbReference type="GO" id="GO:0005524">
    <property type="term" value="F:ATP binding"/>
    <property type="evidence" value="ECO:0007669"/>
    <property type="project" value="UniProtKB-KW"/>
</dbReference>
<dbReference type="Gene3D" id="2.60.200.20">
    <property type="match status" value="1"/>
</dbReference>
<dbReference type="RefSeq" id="WP_322878695.1">
    <property type="nucleotide sequence ID" value="NZ_JAVMIP010000012.1"/>
</dbReference>
<dbReference type="PANTHER" id="PTHR24363:SF0">
    <property type="entry name" value="SERINE_THREONINE KINASE LIKE DOMAIN CONTAINING 1"/>
    <property type="match status" value="1"/>
</dbReference>
<keyword evidence="6" id="KW-0067">ATP-binding</keyword>
<evidence type="ECO:0000256" key="5">
    <source>
        <dbReference type="ARBA" id="ARBA00022777"/>
    </source>
</evidence>
<name>A0AAE4FUI4_9CYAN</name>
<keyword evidence="4" id="KW-0547">Nucleotide-binding</keyword>
<proteinExistence type="predicted"/>
<dbReference type="EMBL" id="JAVMIP010000012">
    <property type="protein sequence ID" value="MDS3861452.1"/>
    <property type="molecule type" value="Genomic_DNA"/>
</dbReference>
<evidence type="ECO:0000313" key="12">
    <source>
        <dbReference type="EMBL" id="MDS3861452.1"/>
    </source>
</evidence>
<evidence type="ECO:0000256" key="8">
    <source>
        <dbReference type="ARBA" id="ARBA00048679"/>
    </source>
</evidence>
<dbReference type="Gene3D" id="3.30.200.20">
    <property type="entry name" value="Phosphorylase Kinase, domain 1"/>
    <property type="match status" value="1"/>
</dbReference>
<sequence>MITLTLLHPVQATPVQSWTFEHESVVRIGRAVDNHVVLYSAVVSRHHVELRRSGLHWEVVNLGTNGTYLDGKRVQQASLNDGGILRLARSGPNIQIRIGTSSQPPPPNARMDTMPERGTVPEQYVDPAKMTIGGVQTEAETRPQGIGQSQTGEEDDEESDRKFHVVGDLPLEFLGEYQGSECQHPHKTERDLFCPDCGFPLQVQKILGPYKVIREWTEEGEFLAWRGGRTVVLKALARQASIANRATFRHQARQLCQLDHPSLPKFYEAFAVDGQSYLSAEMVYGPTLEAQIKAAGALDLAEVCQRLEPICELLDRNHRQHPPLIHQQIEPRNFVRALLPRPGTSPDGPAGEWVLVGWGHVVVTTAETGTMMSNMGYLPPEQQAGQVQPASDLYGLGATLVYLLTGYEPDAYFRWGVKEYRLYAEDIPRLDSAVADVINQLTDPNPAARFSSATQAIAQLSTLI</sequence>
<comment type="catalytic activity">
    <reaction evidence="7">
        <text>L-threonyl-[protein] + ATP = O-phospho-L-threonyl-[protein] + ADP + H(+)</text>
        <dbReference type="Rhea" id="RHEA:46608"/>
        <dbReference type="Rhea" id="RHEA-COMP:11060"/>
        <dbReference type="Rhea" id="RHEA-COMP:11605"/>
        <dbReference type="ChEBI" id="CHEBI:15378"/>
        <dbReference type="ChEBI" id="CHEBI:30013"/>
        <dbReference type="ChEBI" id="CHEBI:30616"/>
        <dbReference type="ChEBI" id="CHEBI:61977"/>
        <dbReference type="ChEBI" id="CHEBI:456216"/>
        <dbReference type="EC" id="2.7.11.1"/>
    </reaction>
</comment>
<dbReference type="SUPFAM" id="SSF56112">
    <property type="entry name" value="Protein kinase-like (PK-like)"/>
    <property type="match status" value="1"/>
</dbReference>
<gene>
    <name evidence="12" type="ORF">RIF25_11600</name>
</gene>
<comment type="caution">
    <text evidence="12">The sequence shown here is derived from an EMBL/GenBank/DDBJ whole genome shotgun (WGS) entry which is preliminary data.</text>
</comment>
<keyword evidence="3" id="KW-0808">Transferase</keyword>
<evidence type="ECO:0000256" key="9">
    <source>
        <dbReference type="SAM" id="MobiDB-lite"/>
    </source>
</evidence>
<evidence type="ECO:0000256" key="4">
    <source>
        <dbReference type="ARBA" id="ARBA00022741"/>
    </source>
</evidence>
<dbReference type="Pfam" id="PF00498">
    <property type="entry name" value="FHA"/>
    <property type="match status" value="1"/>
</dbReference>
<dbReference type="AlphaFoldDB" id="A0AAE4FUI4"/>
<dbReference type="InterPro" id="IPR008984">
    <property type="entry name" value="SMAD_FHA_dom_sf"/>
</dbReference>
<dbReference type="Gene3D" id="1.10.510.10">
    <property type="entry name" value="Transferase(Phosphotransferase) domain 1"/>
    <property type="match status" value="1"/>
</dbReference>
<dbReference type="SMART" id="SM00240">
    <property type="entry name" value="FHA"/>
    <property type="match status" value="1"/>
</dbReference>
<dbReference type="PANTHER" id="PTHR24363">
    <property type="entry name" value="SERINE/THREONINE PROTEIN KINASE"/>
    <property type="match status" value="1"/>
</dbReference>
<dbReference type="InterPro" id="IPR000253">
    <property type="entry name" value="FHA_dom"/>
</dbReference>
<evidence type="ECO:0000313" key="13">
    <source>
        <dbReference type="Proteomes" id="UP001268256"/>
    </source>
</evidence>
<keyword evidence="13" id="KW-1185">Reference proteome</keyword>
<evidence type="ECO:0000256" key="2">
    <source>
        <dbReference type="ARBA" id="ARBA00022527"/>
    </source>
</evidence>
<organism evidence="12 13">
    <name type="scientific">Pseudocalidococcus azoricus BACA0444</name>
    <dbReference type="NCBI Taxonomy" id="2918990"/>
    <lineage>
        <taxon>Bacteria</taxon>
        <taxon>Bacillati</taxon>
        <taxon>Cyanobacteriota</taxon>
        <taxon>Cyanophyceae</taxon>
        <taxon>Acaryochloridales</taxon>
        <taxon>Thermosynechococcaceae</taxon>
        <taxon>Pseudocalidococcus</taxon>
        <taxon>Pseudocalidococcus azoricus</taxon>
    </lineage>
</organism>
<keyword evidence="2" id="KW-0723">Serine/threonine-protein kinase</keyword>
<evidence type="ECO:0000256" key="7">
    <source>
        <dbReference type="ARBA" id="ARBA00047899"/>
    </source>
</evidence>
<feature type="region of interest" description="Disordered" evidence="9">
    <location>
        <begin position="135"/>
        <end position="161"/>
    </location>
</feature>
<dbReference type="InterPro" id="IPR011009">
    <property type="entry name" value="Kinase-like_dom_sf"/>
</dbReference>
<dbReference type="SUPFAM" id="SSF49879">
    <property type="entry name" value="SMAD/FHA domain"/>
    <property type="match status" value="1"/>
</dbReference>
<evidence type="ECO:0000259" key="10">
    <source>
        <dbReference type="PROSITE" id="PS50006"/>
    </source>
</evidence>
<protein>
    <recommendedName>
        <fullName evidence="1">non-specific serine/threonine protein kinase</fullName>
        <ecNumber evidence="1">2.7.11.1</ecNumber>
    </recommendedName>
</protein>
<dbReference type="EC" id="2.7.11.1" evidence="1"/>
<dbReference type="GO" id="GO:0004674">
    <property type="term" value="F:protein serine/threonine kinase activity"/>
    <property type="evidence" value="ECO:0007669"/>
    <property type="project" value="UniProtKB-KW"/>
</dbReference>
<reference evidence="13" key="1">
    <citation type="submission" date="2023-07" db="EMBL/GenBank/DDBJ databases">
        <authorList>
            <person name="Luz R."/>
            <person name="Cordeiro R."/>
            <person name="Fonseca A."/>
            <person name="Goncalves V."/>
        </authorList>
    </citation>
    <scope>NUCLEOTIDE SEQUENCE [LARGE SCALE GENOMIC DNA]</scope>
    <source>
        <strain evidence="13">BACA0444</strain>
    </source>
</reference>
<keyword evidence="5" id="KW-0418">Kinase</keyword>
<accession>A0AAE4FUI4</accession>
<dbReference type="SMART" id="SM00220">
    <property type="entry name" value="S_TKc"/>
    <property type="match status" value="1"/>
</dbReference>
<dbReference type="PROSITE" id="PS50006">
    <property type="entry name" value="FHA_DOMAIN"/>
    <property type="match status" value="1"/>
</dbReference>
<dbReference type="Pfam" id="PF00069">
    <property type="entry name" value="Pkinase"/>
    <property type="match status" value="1"/>
</dbReference>
<evidence type="ECO:0000259" key="11">
    <source>
        <dbReference type="PROSITE" id="PS50011"/>
    </source>
</evidence>
<feature type="domain" description="Protein kinase" evidence="11">
    <location>
        <begin position="199"/>
        <end position="464"/>
    </location>
</feature>
<evidence type="ECO:0000256" key="3">
    <source>
        <dbReference type="ARBA" id="ARBA00022679"/>
    </source>
</evidence>
<comment type="catalytic activity">
    <reaction evidence="8">
        <text>L-seryl-[protein] + ATP = O-phospho-L-seryl-[protein] + ADP + H(+)</text>
        <dbReference type="Rhea" id="RHEA:17989"/>
        <dbReference type="Rhea" id="RHEA-COMP:9863"/>
        <dbReference type="Rhea" id="RHEA-COMP:11604"/>
        <dbReference type="ChEBI" id="CHEBI:15378"/>
        <dbReference type="ChEBI" id="CHEBI:29999"/>
        <dbReference type="ChEBI" id="CHEBI:30616"/>
        <dbReference type="ChEBI" id="CHEBI:83421"/>
        <dbReference type="ChEBI" id="CHEBI:456216"/>
        <dbReference type="EC" id="2.7.11.1"/>
    </reaction>
</comment>
<evidence type="ECO:0000256" key="1">
    <source>
        <dbReference type="ARBA" id="ARBA00012513"/>
    </source>
</evidence>
<dbReference type="PROSITE" id="PS50011">
    <property type="entry name" value="PROTEIN_KINASE_DOM"/>
    <property type="match status" value="1"/>
</dbReference>